<dbReference type="Gene3D" id="2.60.40.2030">
    <property type="match status" value="2"/>
</dbReference>
<name>A0ABP9NUS6_9BACT</name>
<keyword evidence="2" id="KW-0677">Repeat</keyword>
<dbReference type="InterPro" id="IPR038081">
    <property type="entry name" value="CalX-like_sf"/>
</dbReference>
<comment type="caution">
    <text evidence="6">The sequence shown here is derived from an EMBL/GenBank/DDBJ whole genome shotgun (WGS) entry which is preliminary data.</text>
</comment>
<feature type="domain" description="Calx-beta" evidence="5">
    <location>
        <begin position="312"/>
        <end position="408"/>
    </location>
</feature>
<dbReference type="PANTHER" id="PTHR11878:SF65">
    <property type="entry name" value="NA_CA-EXCHANGE PROTEIN, ISOFORM G"/>
    <property type="match status" value="1"/>
</dbReference>
<dbReference type="Gene3D" id="2.60.40.10">
    <property type="entry name" value="Immunoglobulins"/>
    <property type="match status" value="1"/>
</dbReference>
<accession>A0ABP9NUS6</accession>
<dbReference type="InterPro" id="IPR051171">
    <property type="entry name" value="CaCA"/>
</dbReference>
<evidence type="ECO:0000313" key="6">
    <source>
        <dbReference type="EMBL" id="GAA5134734.1"/>
    </source>
</evidence>
<dbReference type="Pfam" id="PF03160">
    <property type="entry name" value="Calx-beta"/>
    <property type="match status" value="1"/>
</dbReference>
<dbReference type="SUPFAM" id="SSF63829">
    <property type="entry name" value="Calcium-dependent phosphotriesterase"/>
    <property type="match status" value="1"/>
</dbReference>
<evidence type="ECO:0000256" key="1">
    <source>
        <dbReference type="ARBA" id="ARBA00022729"/>
    </source>
</evidence>
<keyword evidence="4" id="KW-0813">Transport</keyword>
<evidence type="ECO:0000256" key="4">
    <source>
        <dbReference type="ARBA" id="ARBA00023065"/>
    </source>
</evidence>
<evidence type="ECO:0000259" key="5">
    <source>
        <dbReference type="SMART" id="SM00237"/>
    </source>
</evidence>
<keyword evidence="3" id="KW-0106">Calcium</keyword>
<dbReference type="SUPFAM" id="SSF141072">
    <property type="entry name" value="CalX-like"/>
    <property type="match status" value="2"/>
</dbReference>
<dbReference type="Gene3D" id="2.40.10.500">
    <property type="match status" value="1"/>
</dbReference>
<dbReference type="RefSeq" id="WP_345734979.1">
    <property type="nucleotide sequence ID" value="NZ_BAABIA010000001.1"/>
</dbReference>
<dbReference type="PANTHER" id="PTHR11878">
    <property type="entry name" value="SODIUM/CALCIUM EXCHANGER"/>
    <property type="match status" value="1"/>
</dbReference>
<organism evidence="6 7">
    <name type="scientific">Prosthecobacter algae</name>
    <dbReference type="NCBI Taxonomy" id="1144682"/>
    <lineage>
        <taxon>Bacteria</taxon>
        <taxon>Pseudomonadati</taxon>
        <taxon>Verrucomicrobiota</taxon>
        <taxon>Verrucomicrobiia</taxon>
        <taxon>Verrucomicrobiales</taxon>
        <taxon>Verrucomicrobiaceae</taxon>
        <taxon>Prosthecobacter</taxon>
    </lineage>
</organism>
<proteinExistence type="predicted"/>
<gene>
    <name evidence="6" type="ORF">GCM10023213_06980</name>
</gene>
<keyword evidence="4" id="KW-0406">Ion transport</keyword>
<evidence type="ECO:0000256" key="2">
    <source>
        <dbReference type="ARBA" id="ARBA00022737"/>
    </source>
</evidence>
<sequence length="993" mass="101105">MAFASTAAFAQEWTSLKVGELANFSFSHAHLPDGRFLFGTEGKAFVQDTFGAAAATQVANPTSILLDPSFVISRSGTQALVGGGGFSGPSGVYLFDPSSPATPLVTPALATLQNYNAVFWKHPTSGREGWLIGGANAGFSSNLTFVSTDGQTVRALTAALSAFSGGLATDAEGNVFVSLADFDESVNNKVIKFTSAQVDAAVAAVLVDEASPLTVAASTPVFTADASSSLAADSAGRLWITGYQINHLQAYDPATGANRRFTPDHPALANAGGPAAYAVKVFSKDATEYVSFLANDSFYTTTSDLVLGYRPASELIVRAAQITTASQSVSEGDASTTTVTVTLTPAASAEVTVPVTLAGTATLASDYTTTAPASLVFAAGETSKTFDIAVVNDSLKGEGNETVAVTLGEPTPTALAGLGALNSEKFTLTIQDNDPLPIIGFASATRTVNEADGTVNVTVNVSPTVTQTVTVPLVITGTATSGADFTTVSELVIEPGDLTKTLAIQVLNDTTTLETDETVIVNFGALTANQIGLGLPATRQFTLTIQDDENKARIAANQEFGTLRVGAALNVSVLTFGGTAVKWSAKGLPPGLKINANGTITGTPTASGEYDQVVLTATNAYGVSTSVVLLMNVEEFPAGAVGTFSGLVNRSGSVTEGLGGFVTVTTTAKATYTGKVVIGKKTYAIKGNLDAATVNPTGFSDLKVGSATQPLSFTLNATTGAFTGTLPEGATLAGWRAQPATTRTGIYNFRAAQAGSPAANVPQGASYGCLKLSPKAVATVTGVLADGSKFTCSSPLSIQGDVVLYQSLYTTVGSLAGRVNLADDLAHSITGTLTWSKPEQAKGPVYQDGWESPITLVALGGKYRPAGGATLPLDAQESASNNAELVLQDGGIEAVGGNTNPKTFGVRIVSIASATMAAPQKLKIVNATGAFSGSITLGEGAARKVIPVQGLLVPDAATANAFDCEGFGHFLLPSAAPGVTRSGAVILSAVTDS</sequence>
<reference evidence="7" key="1">
    <citation type="journal article" date="2019" name="Int. J. Syst. Evol. Microbiol.">
        <title>The Global Catalogue of Microorganisms (GCM) 10K type strain sequencing project: providing services to taxonomists for standard genome sequencing and annotation.</title>
        <authorList>
            <consortium name="The Broad Institute Genomics Platform"/>
            <consortium name="The Broad Institute Genome Sequencing Center for Infectious Disease"/>
            <person name="Wu L."/>
            <person name="Ma J."/>
        </authorList>
    </citation>
    <scope>NUCLEOTIDE SEQUENCE [LARGE SCALE GENOMIC DNA]</scope>
    <source>
        <strain evidence="7">JCM 18053</strain>
    </source>
</reference>
<dbReference type="EMBL" id="BAABIA010000001">
    <property type="protein sequence ID" value="GAA5134734.1"/>
    <property type="molecule type" value="Genomic_DNA"/>
</dbReference>
<feature type="domain" description="Calx-beta" evidence="5">
    <location>
        <begin position="426"/>
        <end position="524"/>
    </location>
</feature>
<protein>
    <recommendedName>
        <fullName evidence="5">Calx-beta domain-containing protein</fullName>
    </recommendedName>
</protein>
<keyword evidence="7" id="KW-1185">Reference proteome</keyword>
<dbReference type="InterPro" id="IPR015919">
    <property type="entry name" value="Cadherin-like_sf"/>
</dbReference>
<dbReference type="InterPro" id="IPR003644">
    <property type="entry name" value="Calx_beta"/>
</dbReference>
<dbReference type="SMART" id="SM00237">
    <property type="entry name" value="Calx_beta"/>
    <property type="match status" value="2"/>
</dbReference>
<dbReference type="InterPro" id="IPR013783">
    <property type="entry name" value="Ig-like_fold"/>
</dbReference>
<dbReference type="SUPFAM" id="SSF49313">
    <property type="entry name" value="Cadherin-like"/>
    <property type="match status" value="1"/>
</dbReference>
<keyword evidence="1" id="KW-0732">Signal</keyword>
<dbReference type="Proteomes" id="UP001499852">
    <property type="component" value="Unassembled WGS sequence"/>
</dbReference>
<evidence type="ECO:0000313" key="7">
    <source>
        <dbReference type="Proteomes" id="UP001499852"/>
    </source>
</evidence>
<evidence type="ECO:0000256" key="3">
    <source>
        <dbReference type="ARBA" id="ARBA00022837"/>
    </source>
</evidence>